<dbReference type="EMBL" id="MCHY01000013">
    <property type="protein sequence ID" value="RKD21056.1"/>
    <property type="molecule type" value="Genomic_DNA"/>
</dbReference>
<evidence type="ECO:0000313" key="2">
    <source>
        <dbReference type="Proteomes" id="UP000284219"/>
    </source>
</evidence>
<dbReference type="RefSeq" id="WP_120191125.1">
    <property type="nucleotide sequence ID" value="NZ_MCHY01000013.1"/>
</dbReference>
<accession>A0A419SD90</accession>
<reference evidence="1 2" key="1">
    <citation type="submission" date="2016-08" db="EMBL/GenBank/DDBJ databases">
        <title>Novel Firmicute Genomes.</title>
        <authorList>
            <person name="Poppleton D.I."/>
            <person name="Gribaldo S."/>
        </authorList>
    </citation>
    <scope>NUCLEOTIDE SEQUENCE [LARGE SCALE GENOMIC DNA]</scope>
    <source>
        <strain evidence="1 2">RAOx-1</strain>
    </source>
</reference>
<protein>
    <submittedName>
        <fullName evidence="1">Uncharacterized protein</fullName>
    </submittedName>
</protein>
<sequence>MELTIDMLDEHYFEGFFSQYNTLNAIREARVSMEEEINKIDAPIDERLDAIFMLECVFRVYEDRIGRMF</sequence>
<evidence type="ECO:0000313" key="1">
    <source>
        <dbReference type="EMBL" id="RKD21056.1"/>
    </source>
</evidence>
<proteinExistence type="predicted"/>
<organism evidence="1 2">
    <name type="scientific">Ammoniphilus oxalaticus</name>
    <dbReference type="NCBI Taxonomy" id="66863"/>
    <lineage>
        <taxon>Bacteria</taxon>
        <taxon>Bacillati</taxon>
        <taxon>Bacillota</taxon>
        <taxon>Bacilli</taxon>
        <taxon>Bacillales</taxon>
        <taxon>Paenibacillaceae</taxon>
        <taxon>Aneurinibacillus group</taxon>
        <taxon>Ammoniphilus</taxon>
    </lineage>
</organism>
<dbReference type="AlphaFoldDB" id="A0A419SD90"/>
<name>A0A419SD90_9BACL</name>
<keyword evidence="2" id="KW-1185">Reference proteome</keyword>
<dbReference type="Proteomes" id="UP000284219">
    <property type="component" value="Unassembled WGS sequence"/>
</dbReference>
<comment type="caution">
    <text evidence="1">The sequence shown here is derived from an EMBL/GenBank/DDBJ whole genome shotgun (WGS) entry which is preliminary data.</text>
</comment>
<gene>
    <name evidence="1" type="ORF">BEP19_15370</name>
</gene>